<evidence type="ECO:0000259" key="1">
    <source>
        <dbReference type="Pfam" id="PF13264"/>
    </source>
</evidence>
<evidence type="ECO:0000313" key="2">
    <source>
        <dbReference type="EMBL" id="GEO80446.1"/>
    </source>
</evidence>
<dbReference type="Pfam" id="PF13264">
    <property type="entry name" value="DUF4055"/>
    <property type="match status" value="1"/>
</dbReference>
<name>A0A512H4R0_9PROT</name>
<dbReference type="AlphaFoldDB" id="A0A512H4R0"/>
<dbReference type="Proteomes" id="UP000321567">
    <property type="component" value="Unassembled WGS sequence"/>
</dbReference>
<evidence type="ECO:0000313" key="3">
    <source>
        <dbReference type="Proteomes" id="UP000321567"/>
    </source>
</evidence>
<dbReference type="EMBL" id="BJZO01000009">
    <property type="protein sequence ID" value="GEO80446.1"/>
    <property type="molecule type" value="Genomic_DNA"/>
</dbReference>
<reference evidence="2 3" key="1">
    <citation type="submission" date="2019-07" db="EMBL/GenBank/DDBJ databases">
        <title>Whole genome shotgun sequence of Rhodospirillum oryzae NBRC 107573.</title>
        <authorList>
            <person name="Hosoyama A."/>
            <person name="Uohara A."/>
            <person name="Ohji S."/>
            <person name="Ichikawa N."/>
        </authorList>
    </citation>
    <scope>NUCLEOTIDE SEQUENCE [LARGE SCALE GENOMIC DNA]</scope>
    <source>
        <strain evidence="2 3">NBRC 107573</strain>
    </source>
</reference>
<keyword evidence="3" id="KW-1185">Reference proteome</keyword>
<gene>
    <name evidence="2" type="ORF">ROR02_05770</name>
</gene>
<dbReference type="RefSeq" id="WP_147162507.1">
    <property type="nucleotide sequence ID" value="NZ_BJZO01000009.1"/>
</dbReference>
<sequence length="463" mass="50164">MPPSSLPDAADPGCPDLDHLGVSPRWALVRTLMGGTLALRAAGETYLPRYEAEDPAAYRTRLERAVLLPAFEETVRTLAGRVFARPLILGADVPARLRAWLEDADLLGNAFHILAQRCFTEALVTGLAWIQVEMPGPEVPPARRRPYLVVVPAEDVLAARAGRADGLWRLAHARVRYTVSEPDGFRERRFERVQVLEPGRWETWERDGGGWLRLAQGATPLATVPLVPVRLGPPVGAFLARPPLEGLAHLNIAHWQSASDQRNILTLGRFAMLALSGPAPEGPEAGALAVGPKTFLHAPDPQARWYYVEPQGTAIQAGERDLARLESQMDRLALEPLLSRSGTTTATATAIAETRALSLIKAWAIALRDALEQVLALMAAWGGLPTGGSIDINTDFVDISDDADLTALATARAAGDISRATYLSELQRRGVLSWAFDPDLDAHARGQETEPFSQNTVSAKEPS</sequence>
<feature type="domain" description="DUF4055" evidence="1">
    <location>
        <begin position="243"/>
        <end position="381"/>
    </location>
</feature>
<dbReference type="OrthoDB" id="6668483at2"/>
<accession>A0A512H4R0</accession>
<protein>
    <recommendedName>
        <fullName evidence="1">DUF4055 domain-containing protein</fullName>
    </recommendedName>
</protein>
<dbReference type="InterPro" id="IPR025129">
    <property type="entry name" value="DUF4055"/>
</dbReference>
<comment type="caution">
    <text evidence="2">The sequence shown here is derived from an EMBL/GenBank/DDBJ whole genome shotgun (WGS) entry which is preliminary data.</text>
</comment>
<proteinExistence type="predicted"/>
<organism evidence="2 3">
    <name type="scientific">Pararhodospirillum oryzae</name>
    <dbReference type="NCBI Taxonomy" id="478448"/>
    <lineage>
        <taxon>Bacteria</taxon>
        <taxon>Pseudomonadati</taxon>
        <taxon>Pseudomonadota</taxon>
        <taxon>Alphaproteobacteria</taxon>
        <taxon>Rhodospirillales</taxon>
        <taxon>Rhodospirillaceae</taxon>
        <taxon>Pararhodospirillum</taxon>
    </lineage>
</organism>